<dbReference type="EC" id="1.14.-.-" evidence="8"/>
<dbReference type="AlphaFoldDB" id="A0A937W8S9"/>
<comment type="caution">
    <text evidence="8">The sequence shown here is derived from an EMBL/GenBank/DDBJ whole genome shotgun (WGS) entry which is preliminary data.</text>
</comment>
<evidence type="ECO:0000313" key="9">
    <source>
        <dbReference type="Proteomes" id="UP000712673"/>
    </source>
</evidence>
<dbReference type="InterPro" id="IPR011251">
    <property type="entry name" value="Luciferase-like_dom"/>
</dbReference>
<evidence type="ECO:0000313" key="8">
    <source>
        <dbReference type="EMBL" id="MBM3227081.1"/>
    </source>
</evidence>
<feature type="domain" description="Luciferase-like" evidence="7">
    <location>
        <begin position="30"/>
        <end position="386"/>
    </location>
</feature>
<dbReference type="Pfam" id="PF00296">
    <property type="entry name" value="Bac_luciferase"/>
    <property type="match status" value="1"/>
</dbReference>
<evidence type="ECO:0000256" key="6">
    <source>
        <dbReference type="PIRSR" id="PIRSR000337-1"/>
    </source>
</evidence>
<reference evidence="8" key="1">
    <citation type="submission" date="2019-03" db="EMBL/GenBank/DDBJ databases">
        <title>Lake Tanganyika Metagenome-Assembled Genomes (MAGs).</title>
        <authorList>
            <person name="Tran P."/>
        </authorList>
    </citation>
    <scope>NUCLEOTIDE SEQUENCE</scope>
    <source>
        <strain evidence="8">K_DeepCast_65m_m2_066</strain>
    </source>
</reference>
<dbReference type="EMBL" id="VGLS01001182">
    <property type="protein sequence ID" value="MBM3227081.1"/>
    <property type="molecule type" value="Genomic_DNA"/>
</dbReference>
<feature type="binding site" evidence="6">
    <location>
        <position position="149"/>
    </location>
    <ligand>
        <name>FMN</name>
        <dbReference type="ChEBI" id="CHEBI:58210"/>
    </ligand>
</feature>
<dbReference type="CDD" id="cd01095">
    <property type="entry name" value="Nitrilotriacetate_monoxgenase"/>
    <property type="match status" value="1"/>
</dbReference>
<evidence type="ECO:0000256" key="2">
    <source>
        <dbReference type="ARBA" id="ARBA00022643"/>
    </source>
</evidence>
<dbReference type="InterPro" id="IPR051260">
    <property type="entry name" value="Diverse_substr_monoxygenases"/>
</dbReference>
<evidence type="ECO:0000256" key="5">
    <source>
        <dbReference type="ARBA" id="ARBA00033748"/>
    </source>
</evidence>
<dbReference type="GO" id="GO:0004497">
    <property type="term" value="F:monooxygenase activity"/>
    <property type="evidence" value="ECO:0007669"/>
    <property type="project" value="UniProtKB-KW"/>
</dbReference>
<gene>
    <name evidence="8" type="ORF">FJZ47_25215</name>
</gene>
<dbReference type="InterPro" id="IPR036661">
    <property type="entry name" value="Luciferase-like_sf"/>
</dbReference>
<proteinExistence type="inferred from homology"/>
<keyword evidence="4 8" id="KW-0503">Monooxygenase</keyword>
<dbReference type="Gene3D" id="3.20.20.30">
    <property type="entry name" value="Luciferase-like domain"/>
    <property type="match status" value="1"/>
</dbReference>
<evidence type="ECO:0000259" key="7">
    <source>
        <dbReference type="Pfam" id="PF00296"/>
    </source>
</evidence>
<keyword evidence="2 6" id="KW-0288">FMN</keyword>
<organism evidence="8 9">
    <name type="scientific">Tectimicrobiota bacterium</name>
    <dbReference type="NCBI Taxonomy" id="2528274"/>
    <lineage>
        <taxon>Bacteria</taxon>
        <taxon>Pseudomonadati</taxon>
        <taxon>Nitrospinota/Tectimicrobiota group</taxon>
        <taxon>Candidatus Tectimicrobiota</taxon>
    </lineage>
</organism>
<dbReference type="PIRSF" id="PIRSF000337">
    <property type="entry name" value="NTA_MOA"/>
    <property type="match status" value="1"/>
</dbReference>
<dbReference type="NCBIfam" id="TIGR03860">
    <property type="entry name" value="FMN_nitrolo"/>
    <property type="match status" value="1"/>
</dbReference>
<evidence type="ECO:0000256" key="1">
    <source>
        <dbReference type="ARBA" id="ARBA00022630"/>
    </source>
</evidence>
<dbReference type="GO" id="GO:0016705">
    <property type="term" value="F:oxidoreductase activity, acting on paired donors, with incorporation or reduction of molecular oxygen"/>
    <property type="evidence" value="ECO:0007669"/>
    <property type="project" value="InterPro"/>
</dbReference>
<dbReference type="Proteomes" id="UP000712673">
    <property type="component" value="Unassembled WGS sequence"/>
</dbReference>
<evidence type="ECO:0000256" key="4">
    <source>
        <dbReference type="ARBA" id="ARBA00023033"/>
    </source>
</evidence>
<accession>A0A937W8S9</accession>
<dbReference type="SUPFAM" id="SSF51679">
    <property type="entry name" value="Bacterial luciferase-like"/>
    <property type="match status" value="1"/>
</dbReference>
<protein>
    <submittedName>
        <fullName evidence="8">NtaA/DmoA family FMN-dependent monooxygenase</fullName>
        <ecNumber evidence="8">1.14.-.-</ecNumber>
    </submittedName>
</protein>
<feature type="binding site" evidence="6">
    <location>
        <position position="224"/>
    </location>
    <ligand>
        <name>FMN</name>
        <dbReference type="ChEBI" id="CHEBI:58210"/>
    </ligand>
</feature>
<feature type="binding site" evidence="6">
    <location>
        <position position="99"/>
    </location>
    <ligand>
        <name>FMN</name>
        <dbReference type="ChEBI" id="CHEBI:58210"/>
    </ligand>
</feature>
<name>A0A937W8S9_UNCTE</name>
<dbReference type="PANTHER" id="PTHR30011:SF16">
    <property type="entry name" value="C2H2 FINGER DOMAIN TRANSCRIPTION FACTOR (EUROFUNG)-RELATED"/>
    <property type="match status" value="1"/>
</dbReference>
<evidence type="ECO:0000256" key="3">
    <source>
        <dbReference type="ARBA" id="ARBA00023002"/>
    </source>
</evidence>
<dbReference type="InterPro" id="IPR016215">
    <property type="entry name" value="NTA_MOA"/>
</dbReference>
<comment type="similarity">
    <text evidence="5">Belongs to the NtaA/SnaA/DszA monooxygenase family.</text>
</comment>
<feature type="binding site" evidence="6">
    <location>
        <position position="53"/>
    </location>
    <ligand>
        <name>FMN</name>
        <dbReference type="ChEBI" id="CHEBI:58210"/>
    </ligand>
</feature>
<sequence>MILIAFVQASNCSNYPASWRHPLTAPGFLTPAYYQQIAQTLETGKFHLAFLDDRLAMPSQYGDSFADAVHHGIRAVKLDLVPILTAMALATRHLGVGATYSTTYYTPFHVARLFATLDHLSTGRAAWNVVTSLNDAEAQNFGQPHHLDHDRRYDQADEFMQAVYGLWETWAPDALVLDKSRGYFADATKVQRLEYQGHWVQTRGPLTVPRPPQGAPVVIQAGQSHRGRRFAARWGELIFVLFRTMESSQAFYAEIKAQAAAYGRAPDSLKIAPAIYVVVAETEQEAHDKLALIESLAHPMDTLVLLSEIFNYDFAQHALDAPLDDDVLASLSGLRGLLERVIHSSGKRNPTLGDVVEHTQRGTIHEFPVFVGTPTQVADAMEAWVRGRACDGFVLAATHMPGAYEDF</sequence>
<feature type="non-terminal residue" evidence="8">
    <location>
        <position position="407"/>
    </location>
</feature>
<feature type="binding site" evidence="6">
    <location>
        <position position="153"/>
    </location>
    <ligand>
        <name>FMN</name>
        <dbReference type="ChEBI" id="CHEBI:58210"/>
    </ligand>
</feature>
<keyword evidence="1 6" id="KW-0285">Flavoprotein</keyword>
<dbReference type="PANTHER" id="PTHR30011">
    <property type="entry name" value="ALKANESULFONATE MONOOXYGENASE-RELATED"/>
    <property type="match status" value="1"/>
</dbReference>
<keyword evidence="3 8" id="KW-0560">Oxidoreductase</keyword>